<dbReference type="CDD" id="cd07920">
    <property type="entry name" value="Pumilio"/>
    <property type="match status" value="1"/>
</dbReference>
<dbReference type="GO" id="GO:0006417">
    <property type="term" value="P:regulation of translation"/>
    <property type="evidence" value="ECO:0007669"/>
    <property type="project" value="UniProtKB-KW"/>
</dbReference>
<dbReference type="EMBL" id="DUZY01000005">
    <property type="protein sequence ID" value="DAD41416.1"/>
    <property type="molecule type" value="Genomic_DNA"/>
</dbReference>
<evidence type="ECO:0000256" key="2">
    <source>
        <dbReference type="ARBA" id="ARBA00022845"/>
    </source>
</evidence>
<dbReference type="Gene3D" id="1.25.10.10">
    <property type="entry name" value="Leucine-rich Repeat Variant"/>
    <property type="match status" value="1"/>
</dbReference>
<feature type="repeat" description="Pumilio" evidence="4">
    <location>
        <begin position="391"/>
        <end position="426"/>
    </location>
</feature>
<organism evidence="6 7">
    <name type="scientific">Nelumbo nucifera</name>
    <name type="common">Sacred lotus</name>
    <dbReference type="NCBI Taxonomy" id="4432"/>
    <lineage>
        <taxon>Eukaryota</taxon>
        <taxon>Viridiplantae</taxon>
        <taxon>Streptophyta</taxon>
        <taxon>Embryophyta</taxon>
        <taxon>Tracheophyta</taxon>
        <taxon>Spermatophyta</taxon>
        <taxon>Magnoliopsida</taxon>
        <taxon>Proteales</taxon>
        <taxon>Nelumbonaceae</taxon>
        <taxon>Nelumbo</taxon>
    </lineage>
</organism>
<dbReference type="InterPro" id="IPR033712">
    <property type="entry name" value="Pumilio_RNA-bd"/>
</dbReference>
<keyword evidence="1" id="KW-0677">Repeat</keyword>
<keyword evidence="2" id="KW-0810">Translation regulation</keyword>
<keyword evidence="7" id="KW-1185">Reference proteome</keyword>
<dbReference type="PROSITE" id="PS50303">
    <property type="entry name" value="PUM_HD"/>
    <property type="match status" value="1"/>
</dbReference>
<dbReference type="AlphaFoldDB" id="A0A822ZEH9"/>
<evidence type="ECO:0000313" key="6">
    <source>
        <dbReference type="EMBL" id="DAD41416.1"/>
    </source>
</evidence>
<dbReference type="FunFam" id="1.25.10.10:FF:000237">
    <property type="entry name" value="Pumilio homolog 9"/>
    <property type="match status" value="1"/>
</dbReference>
<dbReference type="PANTHER" id="PTHR12537">
    <property type="entry name" value="RNA BINDING PROTEIN PUMILIO-RELATED"/>
    <property type="match status" value="1"/>
</dbReference>
<dbReference type="InterPro" id="IPR001313">
    <property type="entry name" value="Pumilio_RNA-bd_rpt"/>
</dbReference>
<evidence type="ECO:0000256" key="1">
    <source>
        <dbReference type="ARBA" id="ARBA00022737"/>
    </source>
</evidence>
<dbReference type="Proteomes" id="UP000607653">
    <property type="component" value="Unassembled WGS sequence"/>
</dbReference>
<feature type="repeat" description="Pumilio" evidence="4">
    <location>
        <begin position="463"/>
        <end position="498"/>
    </location>
</feature>
<comment type="function">
    <text evidence="3">Sequence-specific RNA-binding protein that regulates translation and mRNA stability by binding the 3'-UTR of target mRNAs.</text>
</comment>
<feature type="domain" description="PUM-HD" evidence="5">
    <location>
        <begin position="219"/>
        <end position="563"/>
    </location>
</feature>
<dbReference type="Pfam" id="PF00806">
    <property type="entry name" value="PUF"/>
    <property type="match status" value="8"/>
</dbReference>
<dbReference type="InterPro" id="IPR011989">
    <property type="entry name" value="ARM-like"/>
</dbReference>
<accession>A0A822ZEH9</accession>
<dbReference type="PROSITE" id="PS50302">
    <property type="entry name" value="PUM"/>
    <property type="match status" value="5"/>
</dbReference>
<evidence type="ECO:0000256" key="4">
    <source>
        <dbReference type="PROSITE-ProRule" id="PRU00317"/>
    </source>
</evidence>
<dbReference type="GO" id="GO:0003723">
    <property type="term" value="F:RNA binding"/>
    <property type="evidence" value="ECO:0007669"/>
    <property type="project" value="InterPro"/>
</dbReference>
<name>A0A822ZEH9_NELNU</name>
<protein>
    <recommendedName>
        <fullName evidence="5">PUM-HD domain-containing protein</fullName>
    </recommendedName>
</protein>
<dbReference type="SUPFAM" id="SSF48371">
    <property type="entry name" value="ARM repeat"/>
    <property type="match status" value="1"/>
</dbReference>
<evidence type="ECO:0000256" key="3">
    <source>
        <dbReference type="ARBA" id="ARBA00058490"/>
    </source>
</evidence>
<dbReference type="PANTHER" id="PTHR12537:SF63">
    <property type="entry name" value="PUMILIO HOMOLOG 15"/>
    <property type="match status" value="1"/>
</dbReference>
<proteinExistence type="predicted"/>
<evidence type="ECO:0000259" key="5">
    <source>
        <dbReference type="PROSITE" id="PS50303"/>
    </source>
</evidence>
<dbReference type="SMART" id="SM00025">
    <property type="entry name" value="Pumilio"/>
    <property type="match status" value="8"/>
</dbReference>
<sequence>MSQTSPENYDRLLHQYLNNSSSIRDALLEPLPQPSSLESAFVRLNLSGNPSLQSSFLPLAPPAYDGAPMLGNQSVSNRTSTNEGLPSFSFHQMQQAAIELQQLRLQDAVLGQIAAFMRNHDRNPTLPDTLDCFSPTVFSNNPRMKFLNRREGLGLVASQNGYGGSCCNRHSRNQSCFQRRTPSTRESTKRRPSSYANGFHLDSGAHCRTEKIDGPALEPENSNMVRALSCSRHLHHEYSSLEELRGRIMEVAKDQNGCRFLQKKFEEGSEEEIEMIFSEVKDHVSQLMVDPFGNYLVQKLIEVCNENQRTEILHVVTKEKFELVAICLNPHGTRAVQKLLEHLTTPQQISCIMLALRPSAVTLTNNMNGHHVILHCLKNFSNEDNRYLLNAVADHCVEIATDRSGCCVLQQCVEHAQGEPRERLISEITENALLLSQDPFGNYVVQYILDLHIPHLTEDILRQLEGNFVSLSLQKFSSHVVEKCLKYSEVEQSTRIIRELLSSCDFFMLPLHEYANYVIQSALSVAKGPIRNALVGSLLQMHFPSMRSNPYGKRIVQWINANK</sequence>
<feature type="repeat" description="Pumilio" evidence="4">
    <location>
        <begin position="279"/>
        <end position="314"/>
    </location>
</feature>
<dbReference type="InterPro" id="IPR016024">
    <property type="entry name" value="ARM-type_fold"/>
</dbReference>
<feature type="repeat" description="Pumilio" evidence="4">
    <location>
        <begin position="427"/>
        <end position="462"/>
    </location>
</feature>
<gene>
    <name evidence="6" type="ORF">HUJ06_015739</name>
</gene>
<reference evidence="6 7" key="1">
    <citation type="journal article" date="2020" name="Mol. Biol. Evol.">
        <title>Distinct Expression and Methylation Patterns for Genes with Different Fates following a Single Whole-Genome Duplication in Flowering Plants.</title>
        <authorList>
            <person name="Shi T."/>
            <person name="Rahmani R.S."/>
            <person name="Gugger P.F."/>
            <person name="Wang M."/>
            <person name="Li H."/>
            <person name="Zhang Y."/>
            <person name="Li Z."/>
            <person name="Wang Q."/>
            <person name="Van de Peer Y."/>
            <person name="Marchal K."/>
            <person name="Chen J."/>
        </authorList>
    </citation>
    <scope>NUCLEOTIDE SEQUENCE [LARGE SCALE GENOMIC DNA]</scope>
    <source>
        <tissue evidence="6">Leaf</tissue>
    </source>
</reference>
<evidence type="ECO:0000313" key="7">
    <source>
        <dbReference type="Proteomes" id="UP000607653"/>
    </source>
</evidence>
<feature type="repeat" description="Pumilio" evidence="4">
    <location>
        <begin position="243"/>
        <end position="278"/>
    </location>
</feature>
<dbReference type="InterPro" id="IPR033133">
    <property type="entry name" value="PUM-HD"/>
</dbReference>
<comment type="caution">
    <text evidence="6">The sequence shown here is derived from an EMBL/GenBank/DDBJ whole genome shotgun (WGS) entry which is preliminary data.</text>
</comment>